<sequence length="136" mass="15075">MLMKSYKQQLAEAKKAQTKRTLVPKYHDFKTDDALIVGAFVSYATVDGQSGEKSYNQYIFDTDEGLIKFHLGSAADNEIAAQLIEGVVYAIEYEGKEEISRGRSVNKFDICEVMAPESPGAKPRKAHTDGPKVNPE</sequence>
<feature type="compositionally biased region" description="Basic and acidic residues" evidence="1">
    <location>
        <begin position="126"/>
        <end position="136"/>
    </location>
</feature>
<evidence type="ECO:0000313" key="2">
    <source>
        <dbReference type="EMBL" id="GAG90088.1"/>
    </source>
</evidence>
<organism evidence="2">
    <name type="scientific">marine sediment metagenome</name>
    <dbReference type="NCBI Taxonomy" id="412755"/>
    <lineage>
        <taxon>unclassified sequences</taxon>
        <taxon>metagenomes</taxon>
        <taxon>ecological metagenomes</taxon>
    </lineage>
</organism>
<comment type="caution">
    <text evidence="2">The sequence shown here is derived from an EMBL/GenBank/DDBJ whole genome shotgun (WGS) entry which is preliminary data.</text>
</comment>
<proteinExistence type="predicted"/>
<name>X1C0V0_9ZZZZ</name>
<accession>X1C0V0</accession>
<evidence type="ECO:0000256" key="1">
    <source>
        <dbReference type="SAM" id="MobiDB-lite"/>
    </source>
</evidence>
<dbReference type="AlphaFoldDB" id="X1C0V0"/>
<feature type="region of interest" description="Disordered" evidence="1">
    <location>
        <begin position="116"/>
        <end position="136"/>
    </location>
</feature>
<gene>
    <name evidence="2" type="ORF">S01H4_49925</name>
</gene>
<dbReference type="EMBL" id="BART01028291">
    <property type="protein sequence ID" value="GAG90088.1"/>
    <property type="molecule type" value="Genomic_DNA"/>
</dbReference>
<reference evidence="2" key="1">
    <citation type="journal article" date="2014" name="Front. Microbiol.">
        <title>High frequency of phylogenetically diverse reductive dehalogenase-homologous genes in deep subseafloor sedimentary metagenomes.</title>
        <authorList>
            <person name="Kawai M."/>
            <person name="Futagami T."/>
            <person name="Toyoda A."/>
            <person name="Takaki Y."/>
            <person name="Nishi S."/>
            <person name="Hori S."/>
            <person name="Arai W."/>
            <person name="Tsubouchi T."/>
            <person name="Morono Y."/>
            <person name="Uchiyama I."/>
            <person name="Ito T."/>
            <person name="Fujiyama A."/>
            <person name="Inagaki F."/>
            <person name="Takami H."/>
        </authorList>
    </citation>
    <scope>NUCLEOTIDE SEQUENCE</scope>
    <source>
        <strain evidence="2">Expedition CK06-06</strain>
    </source>
</reference>
<protein>
    <submittedName>
        <fullName evidence="2">Uncharacterized protein</fullName>
    </submittedName>
</protein>